<dbReference type="InterPro" id="IPR013761">
    <property type="entry name" value="SAM/pointed_sf"/>
</dbReference>
<protein>
    <recommendedName>
        <fullName evidence="2">SAM domain-containing protein</fullName>
    </recommendedName>
</protein>
<feature type="domain" description="SAM" evidence="2">
    <location>
        <begin position="271"/>
        <end position="357"/>
    </location>
</feature>
<dbReference type="EMBL" id="CAJPVJ010000095">
    <property type="protein sequence ID" value="CAG2160781.1"/>
    <property type="molecule type" value="Genomic_DNA"/>
</dbReference>
<reference evidence="3" key="1">
    <citation type="submission" date="2020-11" db="EMBL/GenBank/DDBJ databases">
        <authorList>
            <person name="Tran Van P."/>
        </authorList>
    </citation>
    <scope>NUCLEOTIDE SEQUENCE</scope>
</reference>
<evidence type="ECO:0000313" key="3">
    <source>
        <dbReference type="EMBL" id="CAD7637525.1"/>
    </source>
</evidence>
<evidence type="ECO:0000256" key="1">
    <source>
        <dbReference type="SAM" id="MobiDB-lite"/>
    </source>
</evidence>
<evidence type="ECO:0000313" key="4">
    <source>
        <dbReference type="Proteomes" id="UP000728032"/>
    </source>
</evidence>
<feature type="compositionally biased region" description="Low complexity" evidence="1">
    <location>
        <begin position="208"/>
        <end position="229"/>
    </location>
</feature>
<dbReference type="PANTHER" id="PTHR24155:SF11">
    <property type="entry name" value="CASKIN, ISOFORM B"/>
    <property type="match status" value="1"/>
</dbReference>
<feature type="region of interest" description="Disordered" evidence="1">
    <location>
        <begin position="788"/>
        <end position="864"/>
    </location>
</feature>
<dbReference type="GO" id="GO:0005925">
    <property type="term" value="C:focal adhesion"/>
    <property type="evidence" value="ECO:0007669"/>
    <property type="project" value="TreeGrafter"/>
</dbReference>
<dbReference type="AlphaFoldDB" id="A0A7R9QB17"/>
<dbReference type="Proteomes" id="UP000728032">
    <property type="component" value="Unassembled WGS sequence"/>
</dbReference>
<dbReference type="GO" id="GO:0007409">
    <property type="term" value="P:axonogenesis"/>
    <property type="evidence" value="ECO:0007669"/>
    <property type="project" value="TreeGrafter"/>
</dbReference>
<organism evidence="3">
    <name type="scientific">Oppiella nova</name>
    <dbReference type="NCBI Taxonomy" id="334625"/>
    <lineage>
        <taxon>Eukaryota</taxon>
        <taxon>Metazoa</taxon>
        <taxon>Ecdysozoa</taxon>
        <taxon>Arthropoda</taxon>
        <taxon>Chelicerata</taxon>
        <taxon>Arachnida</taxon>
        <taxon>Acari</taxon>
        <taxon>Acariformes</taxon>
        <taxon>Sarcoptiformes</taxon>
        <taxon>Oribatida</taxon>
        <taxon>Brachypylina</taxon>
        <taxon>Oppioidea</taxon>
        <taxon>Oppiidae</taxon>
        <taxon>Oppiella</taxon>
    </lineage>
</organism>
<gene>
    <name evidence="3" type="ORF">ONB1V03_LOCUS865</name>
</gene>
<dbReference type="GO" id="GO:0035591">
    <property type="term" value="F:signaling adaptor activity"/>
    <property type="evidence" value="ECO:0007669"/>
    <property type="project" value="TreeGrafter"/>
</dbReference>
<dbReference type="GO" id="GO:0019903">
    <property type="term" value="F:protein phosphatase binding"/>
    <property type="evidence" value="ECO:0007669"/>
    <property type="project" value="TreeGrafter"/>
</dbReference>
<proteinExistence type="predicted"/>
<sequence length="897" mass="100078">MMRNNMSLQLTDQPHNAVSGINRNSPSRTSIRISPPIAPNNETKTNVRTNSSNVMRSDSEPHSLLVNQTSGIHPNNVLMKNSNDVVNDMYSHPYYDSNNYMSHTNKYGISVGQTAMIGTNGVSNGAVVVANGMNCVNLNPNTINHSRASLEDHGVDVGRVSPSTSSNDSRKSRYSSASLDSGRGSDTKTTGQSHRVSVHSCESLGSQSSNKDNYNRNSSSSSSIGSGNSVTTDADITITGDHTWTSVSGASVGPSITGPLSIPEMVLHGISDEEIIHSWLSRIHFSEYANNFIRAGYDMPTISRMTPEEYFPILCQQGYDSVDRVTELAWEDLEEVGITKLGHQKKIMLAIKRIQSVNNHMSRSQPSEASHNLSLPLIYSNTNACADGLTRAHNNSYQMPVNTQFQDTVPIKMFAPTKSTPSPTTEQPITPQLKTFQQLPNNGFMFCRQRSEGPYLAFIPNDTQNAVFQSSRGRSLESLDNNESNYYHMYCAKQQQPNHMFNGFPKQTPFCDNDLTHRECEQIHGYETDSELMNSYANNRRMVYEIDGTATLNRPKGLIKAKPVAKIVAKTRQTDSNGFNNQIYDSQKNGSFEKRFDPISQSENSLQQNTYICDDLQSNTYYQDMSPQIYASLKRKKTPPPPPKRVNSMRNTPNSSPLYVGPNMPSFSPNPHSTHRQSYDQFQEQVFASCVKSLTSRFSINNNTDTIDRNPSAGRHSKEIVDYSNDFPPPPSPLSFNECQNYNTLQRRKDKCERDCNISSSSSTESMPFANDNIGTIKQRVSIDYTDKDVHSPSHSYTCSAPTSMTSSPTSPTHPNNTKSILSEDYSNKNSDPKVLTKMVSPVKHRTTDHQRMVGRSNGLRENPLDPLDDIETMLVNLSNQLDLMLETDNHMKRNNN</sequence>
<dbReference type="Gene3D" id="1.10.150.50">
    <property type="entry name" value="Transcription Factor, Ets-1"/>
    <property type="match status" value="2"/>
</dbReference>
<feature type="region of interest" description="Disordered" evidence="1">
    <location>
        <begin position="153"/>
        <end position="230"/>
    </location>
</feature>
<name>A0A7R9QB17_9ACAR</name>
<dbReference type="SUPFAM" id="SSF47769">
    <property type="entry name" value="SAM/Pointed domain"/>
    <property type="match status" value="2"/>
</dbReference>
<dbReference type="GO" id="GO:0007185">
    <property type="term" value="P:cell surface receptor protein tyrosine phosphatase signaling pathway"/>
    <property type="evidence" value="ECO:0007669"/>
    <property type="project" value="TreeGrafter"/>
</dbReference>
<keyword evidence="4" id="KW-1185">Reference proteome</keyword>
<feature type="compositionally biased region" description="Low complexity" evidence="1">
    <location>
        <begin position="21"/>
        <end position="35"/>
    </location>
</feature>
<dbReference type="GO" id="GO:0030424">
    <property type="term" value="C:axon"/>
    <property type="evidence" value="ECO:0007669"/>
    <property type="project" value="TreeGrafter"/>
</dbReference>
<feature type="region of interest" description="Disordered" evidence="1">
    <location>
        <begin position="1"/>
        <end position="47"/>
    </location>
</feature>
<dbReference type="OrthoDB" id="5314041at2759"/>
<dbReference type="Pfam" id="PF00536">
    <property type="entry name" value="SAM_1"/>
    <property type="match status" value="1"/>
</dbReference>
<dbReference type="PANTHER" id="PTHR24155">
    <property type="entry name" value="OSTEOCLAST-STIMULATING FACTOR 1"/>
    <property type="match status" value="1"/>
</dbReference>
<accession>A0A7R9QB17</accession>
<feature type="region of interest" description="Disordered" evidence="1">
    <location>
        <begin position="633"/>
        <end position="653"/>
    </location>
</feature>
<evidence type="ECO:0000259" key="2">
    <source>
        <dbReference type="PROSITE" id="PS50105"/>
    </source>
</evidence>
<feature type="compositionally biased region" description="Polar residues" evidence="1">
    <location>
        <begin position="1"/>
        <end position="16"/>
    </location>
</feature>
<dbReference type="SMART" id="SM00454">
    <property type="entry name" value="SAM"/>
    <property type="match status" value="1"/>
</dbReference>
<feature type="compositionally biased region" description="Low complexity" evidence="1">
    <location>
        <begin position="798"/>
        <end position="820"/>
    </location>
</feature>
<dbReference type="EMBL" id="OC914920">
    <property type="protein sequence ID" value="CAD7637525.1"/>
    <property type="molecule type" value="Genomic_DNA"/>
</dbReference>
<dbReference type="InterPro" id="IPR001660">
    <property type="entry name" value="SAM"/>
</dbReference>
<dbReference type="PROSITE" id="PS50105">
    <property type="entry name" value="SAM_DOMAIN"/>
    <property type="match status" value="1"/>
</dbReference>